<accession>N6W3D1</accession>
<protein>
    <submittedName>
        <fullName evidence="1">DNA-binding protein</fullName>
    </submittedName>
</protein>
<dbReference type="Proteomes" id="UP000013165">
    <property type="component" value="Unassembled WGS sequence"/>
</dbReference>
<evidence type="ECO:0000313" key="1">
    <source>
        <dbReference type="EMBL" id="ENO14614.1"/>
    </source>
</evidence>
<organism evidence="1 2">
    <name type="scientific">Marinobacter nanhaiticus D15-8W</name>
    <dbReference type="NCBI Taxonomy" id="626887"/>
    <lineage>
        <taxon>Bacteria</taxon>
        <taxon>Pseudomonadati</taxon>
        <taxon>Pseudomonadota</taxon>
        <taxon>Gammaproteobacteria</taxon>
        <taxon>Pseudomonadales</taxon>
        <taxon>Marinobacteraceae</taxon>
        <taxon>Marinobacter</taxon>
    </lineage>
</organism>
<reference evidence="1 2" key="1">
    <citation type="journal article" date="2013" name="Genome Announc.">
        <title>Genome Sequence of the Polycyclic Aromatic Hydrocarbon-Degrading Bacterium Strain Marinobacter nanhaiticus D15-8WT.</title>
        <authorList>
            <person name="Cui Z."/>
            <person name="Gao W."/>
            <person name="Li Q."/>
            <person name="Xu G."/>
            <person name="Zheng L."/>
        </authorList>
    </citation>
    <scope>NUCLEOTIDE SEQUENCE [LARGE SCALE GENOMIC DNA]</scope>
    <source>
        <strain evidence="1 2">D15-8W</strain>
    </source>
</reference>
<sequence>MNIEKDPLYTIDEAAEALRISKPYFKKIRDENPDIFRPIMVAGRTTFSASQLNRYLLRANPHLTACTVEIAKAASDAAGSGTGGA</sequence>
<dbReference type="EMBL" id="APLQ01000011">
    <property type="protein sequence ID" value="ENO14614.1"/>
    <property type="molecule type" value="Genomic_DNA"/>
</dbReference>
<keyword evidence="2" id="KW-1185">Reference proteome</keyword>
<evidence type="ECO:0000313" key="2">
    <source>
        <dbReference type="Proteomes" id="UP000013165"/>
    </source>
</evidence>
<dbReference type="STRING" id="626887.J057_04666"/>
<dbReference type="RefSeq" id="WP_004578911.1">
    <property type="nucleotide sequence ID" value="NZ_AP028878.1"/>
</dbReference>
<comment type="caution">
    <text evidence="1">The sequence shown here is derived from an EMBL/GenBank/DDBJ whole genome shotgun (WGS) entry which is preliminary data.</text>
</comment>
<keyword evidence="1" id="KW-0238">DNA-binding</keyword>
<proteinExistence type="predicted"/>
<name>N6W3D1_9GAMM</name>
<dbReference type="GO" id="GO:0003677">
    <property type="term" value="F:DNA binding"/>
    <property type="evidence" value="ECO:0007669"/>
    <property type="project" value="UniProtKB-KW"/>
</dbReference>
<gene>
    <name evidence="1" type="ORF">J057_04666</name>
</gene>
<dbReference type="HOGENOM" id="CLU_2508818_0_0_6"/>
<dbReference type="AlphaFoldDB" id="N6W3D1"/>